<dbReference type="OrthoDB" id="758145at2"/>
<gene>
    <name evidence="2" type="ordered locus">Solca_0613</name>
</gene>
<dbReference type="PROSITE" id="PS50042">
    <property type="entry name" value="CNMP_BINDING_3"/>
    <property type="match status" value="1"/>
</dbReference>
<evidence type="ECO:0000313" key="2">
    <source>
        <dbReference type="EMBL" id="AFD05738.1"/>
    </source>
</evidence>
<feature type="domain" description="Cyclic nucleotide-binding" evidence="1">
    <location>
        <begin position="11"/>
        <end position="115"/>
    </location>
</feature>
<dbReference type="Gene3D" id="2.60.120.10">
    <property type="entry name" value="Jelly Rolls"/>
    <property type="match status" value="1"/>
</dbReference>
<evidence type="ECO:0000313" key="3">
    <source>
        <dbReference type="Proteomes" id="UP000007590"/>
    </source>
</evidence>
<dbReference type="HOGENOM" id="CLU_075053_9_0_10"/>
<dbReference type="AlphaFoldDB" id="H8KPA1"/>
<evidence type="ECO:0000259" key="1">
    <source>
        <dbReference type="PROSITE" id="PS50042"/>
    </source>
</evidence>
<dbReference type="SUPFAM" id="SSF51206">
    <property type="entry name" value="cAMP-binding domain-like"/>
    <property type="match status" value="1"/>
</dbReference>
<organism evidence="2 3">
    <name type="scientific">Solitalea canadensis (strain ATCC 29591 / DSM 3403 / JCM 21819 / LMG 8368 / NBRC 15130 / NCIMB 12057 / USAM 9D)</name>
    <name type="common">Flexibacter canadensis</name>
    <dbReference type="NCBI Taxonomy" id="929556"/>
    <lineage>
        <taxon>Bacteria</taxon>
        <taxon>Pseudomonadati</taxon>
        <taxon>Bacteroidota</taxon>
        <taxon>Sphingobacteriia</taxon>
        <taxon>Sphingobacteriales</taxon>
        <taxon>Sphingobacteriaceae</taxon>
        <taxon>Solitalea</taxon>
    </lineage>
</organism>
<proteinExistence type="predicted"/>
<dbReference type="Pfam" id="PF00027">
    <property type="entry name" value="cNMP_binding"/>
    <property type="match status" value="1"/>
</dbReference>
<accession>H8KPA1</accession>
<keyword evidence="3" id="KW-1185">Reference proteome</keyword>
<dbReference type="InterPro" id="IPR018490">
    <property type="entry name" value="cNMP-bd_dom_sf"/>
</dbReference>
<dbReference type="KEGG" id="scn:Solca_0613"/>
<sequence length="190" mass="21992">MHISLFNILSQFRKFSEQELKLIQSQLVFRTVKENEILLERGAICREIIFVNHGVLRTYINNNDGEELTHYFIKENQFIADIESFNSLTPATESIQAICDSDLIILSRKGIDFLLSTITQWQETMLQIAQKSLMEKIYTRNAYLGVDATSRYLKFIEEQGDIALRVPQSIIASYLGITPQSLSRIRKQVR</sequence>
<dbReference type="STRING" id="929556.Solca_0613"/>
<reference evidence="2" key="1">
    <citation type="submission" date="2012-02" db="EMBL/GenBank/DDBJ databases">
        <title>The complete genome of Solitalea canadensis DSM 3403.</title>
        <authorList>
            <consortium name="US DOE Joint Genome Institute (JGI-PGF)"/>
            <person name="Lucas S."/>
            <person name="Copeland A."/>
            <person name="Lapidus A."/>
            <person name="Glavina del Rio T."/>
            <person name="Dalin E."/>
            <person name="Tice H."/>
            <person name="Bruce D."/>
            <person name="Goodwin L."/>
            <person name="Pitluck S."/>
            <person name="Peters L."/>
            <person name="Ovchinnikova G."/>
            <person name="Lu M."/>
            <person name="Kyrpides N."/>
            <person name="Mavromatis K."/>
            <person name="Ivanova N."/>
            <person name="Brettin T."/>
            <person name="Detter J.C."/>
            <person name="Han C."/>
            <person name="Larimer F."/>
            <person name="Land M."/>
            <person name="Hauser L."/>
            <person name="Markowitz V."/>
            <person name="Cheng J.-F."/>
            <person name="Hugenholtz P."/>
            <person name="Woyke T."/>
            <person name="Wu D."/>
            <person name="Spring S."/>
            <person name="Schroeder M."/>
            <person name="Kopitz M."/>
            <person name="Brambilla E."/>
            <person name="Klenk H.-P."/>
            <person name="Eisen J.A."/>
        </authorList>
    </citation>
    <scope>NUCLEOTIDE SEQUENCE</scope>
    <source>
        <strain evidence="2">DSM 3403</strain>
    </source>
</reference>
<dbReference type="InterPro" id="IPR014710">
    <property type="entry name" value="RmlC-like_jellyroll"/>
</dbReference>
<dbReference type="Proteomes" id="UP000007590">
    <property type="component" value="Chromosome"/>
</dbReference>
<dbReference type="eggNOG" id="COG0664">
    <property type="taxonomic scope" value="Bacteria"/>
</dbReference>
<dbReference type="RefSeq" id="WP_014678966.1">
    <property type="nucleotide sequence ID" value="NC_017770.1"/>
</dbReference>
<dbReference type="InterPro" id="IPR000595">
    <property type="entry name" value="cNMP-bd_dom"/>
</dbReference>
<name>H8KPA1_SOLCM</name>
<dbReference type="EMBL" id="CP003349">
    <property type="protein sequence ID" value="AFD05738.1"/>
    <property type="molecule type" value="Genomic_DNA"/>
</dbReference>
<protein>
    <submittedName>
        <fullName evidence="2">cAMP-binding protein</fullName>
    </submittedName>
</protein>